<evidence type="ECO:0000259" key="8">
    <source>
        <dbReference type="Pfam" id="PF08016"/>
    </source>
</evidence>
<accession>A0A820ICY1</accession>
<dbReference type="Pfam" id="PF08016">
    <property type="entry name" value="PKD_channel"/>
    <property type="match status" value="1"/>
</dbReference>
<dbReference type="EMBL" id="CAJOBF010011395">
    <property type="protein sequence ID" value="CAF4305459.1"/>
    <property type="molecule type" value="Genomic_DNA"/>
</dbReference>
<comment type="subcellular location">
    <subcellularLocation>
        <location evidence="1">Membrane</location>
        <topology evidence="1">Multi-pass membrane protein</topology>
    </subcellularLocation>
</comment>
<reference evidence="9" key="1">
    <citation type="submission" date="2021-02" db="EMBL/GenBank/DDBJ databases">
        <authorList>
            <person name="Nowell W R."/>
        </authorList>
    </citation>
    <scope>NUCLEOTIDE SEQUENCE</scope>
</reference>
<feature type="transmembrane region" description="Helical" evidence="7">
    <location>
        <begin position="166"/>
        <end position="188"/>
    </location>
</feature>
<evidence type="ECO:0000313" key="10">
    <source>
        <dbReference type="EMBL" id="CAF4342715.1"/>
    </source>
</evidence>
<evidence type="ECO:0000313" key="9">
    <source>
        <dbReference type="EMBL" id="CAF4305459.1"/>
    </source>
</evidence>
<organism evidence="9 11">
    <name type="scientific">Rotaria magnacalcarata</name>
    <dbReference type="NCBI Taxonomy" id="392030"/>
    <lineage>
        <taxon>Eukaryota</taxon>
        <taxon>Metazoa</taxon>
        <taxon>Spiralia</taxon>
        <taxon>Gnathifera</taxon>
        <taxon>Rotifera</taxon>
        <taxon>Eurotatoria</taxon>
        <taxon>Bdelloidea</taxon>
        <taxon>Philodinida</taxon>
        <taxon>Philodinidae</taxon>
        <taxon>Rotaria</taxon>
    </lineage>
</organism>
<keyword evidence="5 7" id="KW-0472">Membrane</keyword>
<keyword evidence="4 7" id="KW-1133">Transmembrane helix</keyword>
<evidence type="ECO:0000256" key="3">
    <source>
        <dbReference type="ARBA" id="ARBA00022692"/>
    </source>
</evidence>
<feature type="transmembrane region" description="Helical" evidence="7">
    <location>
        <begin position="227"/>
        <end position="249"/>
    </location>
</feature>
<dbReference type="Gene3D" id="1.10.287.70">
    <property type="match status" value="1"/>
</dbReference>
<dbReference type="PANTHER" id="PTHR10877:SF194">
    <property type="entry name" value="LOCATION OF VULVA DEFECTIVE 1"/>
    <property type="match status" value="1"/>
</dbReference>
<gene>
    <name evidence="10" type="ORF">OVN521_LOCUS32666</name>
    <name evidence="9" type="ORF">UXM345_LOCUS33654</name>
</gene>
<dbReference type="Proteomes" id="UP000663842">
    <property type="component" value="Unassembled WGS sequence"/>
</dbReference>
<dbReference type="FunFam" id="1.10.287.70:FF:000086">
    <property type="entry name" value="Polycystic kidney disease 2"/>
    <property type="match status" value="1"/>
</dbReference>
<evidence type="ECO:0000313" key="12">
    <source>
        <dbReference type="Proteomes" id="UP000663866"/>
    </source>
</evidence>
<evidence type="ECO:0000313" key="11">
    <source>
        <dbReference type="Proteomes" id="UP000663842"/>
    </source>
</evidence>
<dbReference type="InterPro" id="IPR051223">
    <property type="entry name" value="Polycystin"/>
</dbReference>
<name>A0A820ICY1_9BILA</name>
<proteinExistence type="inferred from homology"/>
<protein>
    <recommendedName>
        <fullName evidence="8">Polycystin cation channel PKD1/PKD2 domain-containing protein</fullName>
    </recommendedName>
</protein>
<dbReference type="AlphaFoldDB" id="A0A820ICY1"/>
<evidence type="ECO:0000256" key="6">
    <source>
        <dbReference type="SAM" id="MobiDB-lite"/>
    </source>
</evidence>
<feature type="compositionally biased region" description="Basic and acidic residues" evidence="6">
    <location>
        <begin position="288"/>
        <end position="299"/>
    </location>
</feature>
<dbReference type="PANTHER" id="PTHR10877">
    <property type="entry name" value="POLYCYSTIN FAMILY MEMBER"/>
    <property type="match status" value="1"/>
</dbReference>
<feature type="region of interest" description="Disordered" evidence="6">
    <location>
        <begin position="288"/>
        <end position="321"/>
    </location>
</feature>
<sequence length="321" mass="36899">MENNVHYLTLSATWSSINTKSDPLSAIYRTYKGGGYVISLGRTYEKARSVLEELHSQNWLDQLTRAVIIDFSLYNANVNLFVAVTLSFEMTSMGSVLQDYRIKVFRLYDHIGELVNFNAIGSFDEVYSYIVALITFFTMLKFLKLLRFNRRIGMLSKSFSYAQQDLISFGFVFLIFMLAFAQMGFVIFGRSLHSFKNLFNSLTTCFRMLLGEINAPAMIAVSRIYGAFFYLSFVILVFIALLSIFITILNDSFARVKRDLIAKKYRNEMMDFMCSAFRKIVGLNNEKKSKNENDNENEKIPVNSMNETKKAPLATTDDEEI</sequence>
<comment type="caution">
    <text evidence="9">The sequence shown here is derived from an EMBL/GenBank/DDBJ whole genome shotgun (WGS) entry which is preliminary data.</text>
</comment>
<dbReference type="EMBL" id="CAJOBG010026401">
    <property type="protein sequence ID" value="CAF4342715.1"/>
    <property type="molecule type" value="Genomic_DNA"/>
</dbReference>
<feature type="transmembrane region" description="Helical" evidence="7">
    <location>
        <begin position="126"/>
        <end position="146"/>
    </location>
</feature>
<dbReference type="GO" id="GO:0050982">
    <property type="term" value="P:detection of mechanical stimulus"/>
    <property type="evidence" value="ECO:0007669"/>
    <property type="project" value="TreeGrafter"/>
</dbReference>
<evidence type="ECO:0000256" key="7">
    <source>
        <dbReference type="SAM" id="Phobius"/>
    </source>
</evidence>
<feature type="domain" description="Polycystin cation channel PKD1/PKD2" evidence="8">
    <location>
        <begin position="76"/>
        <end position="256"/>
    </location>
</feature>
<keyword evidence="12" id="KW-1185">Reference proteome</keyword>
<evidence type="ECO:0000256" key="1">
    <source>
        <dbReference type="ARBA" id="ARBA00004141"/>
    </source>
</evidence>
<keyword evidence="3 7" id="KW-0812">Transmembrane</keyword>
<evidence type="ECO:0000256" key="4">
    <source>
        <dbReference type="ARBA" id="ARBA00022989"/>
    </source>
</evidence>
<evidence type="ECO:0000256" key="2">
    <source>
        <dbReference type="ARBA" id="ARBA00007200"/>
    </source>
</evidence>
<comment type="similarity">
    <text evidence="2">Belongs to the polycystin family.</text>
</comment>
<dbReference type="GO" id="GO:0005262">
    <property type="term" value="F:calcium channel activity"/>
    <property type="evidence" value="ECO:0007669"/>
    <property type="project" value="TreeGrafter"/>
</dbReference>
<dbReference type="GO" id="GO:0016020">
    <property type="term" value="C:membrane"/>
    <property type="evidence" value="ECO:0007669"/>
    <property type="project" value="UniProtKB-SubCell"/>
</dbReference>
<dbReference type="Proteomes" id="UP000663866">
    <property type="component" value="Unassembled WGS sequence"/>
</dbReference>
<evidence type="ECO:0000256" key="5">
    <source>
        <dbReference type="ARBA" id="ARBA00023136"/>
    </source>
</evidence>
<dbReference type="InterPro" id="IPR013122">
    <property type="entry name" value="PKD1_2_channel"/>
</dbReference>